<comment type="function">
    <text evidence="6 7">Catalyzes amidations at positions B, D, E, and G on adenosylcobyrinic A,C-diamide. NH(2) groups are provided by glutamine, and one molecule of ATP is hydrogenolyzed for each amidation.</text>
</comment>
<dbReference type="EMBL" id="JBEPSH010000003">
    <property type="protein sequence ID" value="MET4576561.1"/>
    <property type="molecule type" value="Genomic_DNA"/>
</dbReference>
<keyword evidence="11" id="KW-1185">Reference proteome</keyword>
<evidence type="ECO:0000259" key="9">
    <source>
        <dbReference type="Pfam" id="PF07685"/>
    </source>
</evidence>
<dbReference type="InterPro" id="IPR011698">
    <property type="entry name" value="GATase_3"/>
</dbReference>
<dbReference type="InterPro" id="IPR047045">
    <property type="entry name" value="CobQ_N"/>
</dbReference>
<accession>A0ABV2Q699</accession>
<gene>
    <name evidence="7" type="primary">cobQ</name>
    <name evidence="10" type="ORF">ABIE13_001670</name>
</gene>
<dbReference type="GO" id="GO:0051921">
    <property type="term" value="F:adenosylcobyric acid synthase (glutamine-hydrolyzing) activity"/>
    <property type="evidence" value="ECO:0007669"/>
    <property type="project" value="UniProtKB-EC"/>
</dbReference>
<dbReference type="Pfam" id="PF01656">
    <property type="entry name" value="CbiA"/>
    <property type="match status" value="1"/>
</dbReference>
<dbReference type="InterPro" id="IPR027417">
    <property type="entry name" value="P-loop_NTPase"/>
</dbReference>
<dbReference type="Pfam" id="PF07685">
    <property type="entry name" value="GATase_3"/>
    <property type="match status" value="1"/>
</dbReference>
<dbReference type="Gene3D" id="3.40.50.880">
    <property type="match status" value="1"/>
</dbReference>
<name>A0ABV2Q699_9BURK</name>
<dbReference type="InterPro" id="IPR033949">
    <property type="entry name" value="CobQ_GATase1"/>
</dbReference>
<evidence type="ECO:0000256" key="4">
    <source>
        <dbReference type="ARBA" id="ARBA00022573"/>
    </source>
</evidence>
<dbReference type="SUPFAM" id="SSF52540">
    <property type="entry name" value="P-loop containing nucleoside triphosphate hydrolases"/>
    <property type="match status" value="1"/>
</dbReference>
<dbReference type="PANTHER" id="PTHR21343">
    <property type="entry name" value="DETHIOBIOTIN SYNTHETASE"/>
    <property type="match status" value="1"/>
</dbReference>
<feature type="domain" description="CobQ/CobB/MinD/ParA nucleotide binding" evidence="8">
    <location>
        <begin position="6"/>
        <end position="249"/>
    </location>
</feature>
<dbReference type="CDD" id="cd01750">
    <property type="entry name" value="GATase1_CobQ"/>
    <property type="match status" value="1"/>
</dbReference>
<evidence type="ECO:0000256" key="2">
    <source>
        <dbReference type="ARBA" id="ARBA00006205"/>
    </source>
</evidence>
<evidence type="ECO:0000256" key="7">
    <source>
        <dbReference type="HAMAP-Rule" id="MF_00028"/>
    </source>
</evidence>
<evidence type="ECO:0000256" key="3">
    <source>
        <dbReference type="ARBA" id="ARBA00019833"/>
    </source>
</evidence>
<dbReference type="NCBIfam" id="TIGR00313">
    <property type="entry name" value="cobQ"/>
    <property type="match status" value="1"/>
</dbReference>
<feature type="domain" description="CobB/CobQ-like glutamine amidotransferase" evidence="9">
    <location>
        <begin position="290"/>
        <end position="481"/>
    </location>
</feature>
<dbReference type="PROSITE" id="PS51274">
    <property type="entry name" value="GATASE_COBBQ"/>
    <property type="match status" value="1"/>
</dbReference>
<keyword evidence="5 7" id="KW-0315">Glutamine amidotransferase</keyword>
<evidence type="ECO:0000256" key="1">
    <source>
        <dbReference type="ARBA" id="ARBA00004953"/>
    </source>
</evidence>
<reference evidence="10 11" key="1">
    <citation type="submission" date="2024-06" db="EMBL/GenBank/DDBJ databases">
        <title>Sorghum-associated microbial communities from plants grown in Nebraska, USA.</title>
        <authorList>
            <person name="Schachtman D."/>
        </authorList>
    </citation>
    <scope>NUCLEOTIDE SEQUENCE [LARGE SCALE GENOMIC DNA]</scope>
    <source>
        <strain evidence="10 11">2709</strain>
    </source>
</reference>
<sequence>MTARCVMVLGTSSGAGKSWVTTALCRYYSNQGLRVAPFKAQNMSNNARVVAHVVRAAPEAVGAQAGSPQPMHEVGEIGSAQYFQALAARAEPEVRMNPLLLKPEADTHSQVVLMGQVSAELTALPWRGRSERVWPQIAAALDALRAENDVVVIEGAGSPAEINLMANDIVNLRVARHADARCLLVTDIDRGGAFAHLYGTWALLPEEDRARIKGFVLNKFRGDAALLAPAPQQIEELTQVPVVAVVPMRFGHGLPEEDGLFDDSATGASVVGEAGSSSDADNTSLRPHHIAIIAYPRISNLDEFQPLKNVPGLHVTWARTPSQVRGADTVILPGSKATASDLAWLRDQGLDAAIAEHAARGNRVLGICGGLQMLGEALIDMHGVESQGNAPGLGLLPLVTTFEPQKTVRRSRVRLGEVDGLWSALSLVEVAGYEIHSGQTAQHPAMAAKGGVAREVAAGLAWQNVAGNVLGIYLHGMFEDAAVVRALFGAQALSLEDVFERLAAEVQADFLPGVLDALIA</sequence>
<comment type="caution">
    <text evidence="10">The sequence shown here is derived from an EMBL/GenBank/DDBJ whole genome shotgun (WGS) entry which is preliminary data.</text>
</comment>
<feature type="active site" evidence="7">
    <location>
        <position position="475"/>
    </location>
</feature>
<dbReference type="NCBIfam" id="NF001989">
    <property type="entry name" value="PRK00784.1"/>
    <property type="match status" value="1"/>
</dbReference>
<dbReference type="Proteomes" id="UP001549320">
    <property type="component" value="Unassembled WGS sequence"/>
</dbReference>
<keyword evidence="10" id="KW-0436">Ligase</keyword>
<organism evidence="10 11">
    <name type="scientific">Ottowia thiooxydans</name>
    <dbReference type="NCBI Taxonomy" id="219182"/>
    <lineage>
        <taxon>Bacteria</taxon>
        <taxon>Pseudomonadati</taxon>
        <taxon>Pseudomonadota</taxon>
        <taxon>Betaproteobacteria</taxon>
        <taxon>Burkholderiales</taxon>
        <taxon>Comamonadaceae</taxon>
        <taxon>Ottowia</taxon>
    </lineage>
</organism>
<dbReference type="CDD" id="cd05389">
    <property type="entry name" value="CobQ_N"/>
    <property type="match status" value="1"/>
</dbReference>
<feature type="active site" description="Nucleophile" evidence="7">
    <location>
        <position position="368"/>
    </location>
</feature>
<dbReference type="RefSeq" id="WP_354442636.1">
    <property type="nucleotide sequence ID" value="NZ_JBEPSH010000003.1"/>
</dbReference>
<dbReference type="PANTHER" id="PTHR21343:SF1">
    <property type="entry name" value="COBYRIC ACID SYNTHASE"/>
    <property type="match status" value="1"/>
</dbReference>
<dbReference type="SUPFAM" id="SSF52317">
    <property type="entry name" value="Class I glutamine amidotransferase-like"/>
    <property type="match status" value="1"/>
</dbReference>
<evidence type="ECO:0000259" key="8">
    <source>
        <dbReference type="Pfam" id="PF01656"/>
    </source>
</evidence>
<comment type="pathway">
    <text evidence="1 7">Cofactor biosynthesis; adenosylcobalamin biosynthesis.</text>
</comment>
<evidence type="ECO:0000313" key="10">
    <source>
        <dbReference type="EMBL" id="MET4576561.1"/>
    </source>
</evidence>
<evidence type="ECO:0000256" key="6">
    <source>
        <dbReference type="ARBA" id="ARBA00025166"/>
    </source>
</evidence>
<dbReference type="Gene3D" id="3.40.50.300">
    <property type="entry name" value="P-loop containing nucleotide triphosphate hydrolases"/>
    <property type="match status" value="1"/>
</dbReference>
<evidence type="ECO:0000256" key="5">
    <source>
        <dbReference type="ARBA" id="ARBA00022962"/>
    </source>
</evidence>
<keyword evidence="4 7" id="KW-0169">Cobalamin biosynthesis</keyword>
<proteinExistence type="inferred from homology"/>
<evidence type="ECO:0000313" key="11">
    <source>
        <dbReference type="Proteomes" id="UP001549320"/>
    </source>
</evidence>
<dbReference type="InterPro" id="IPR002586">
    <property type="entry name" value="CobQ/CobB/MinD/ParA_Nub-bd_dom"/>
</dbReference>
<comment type="similarity">
    <text evidence="2 7">Belongs to the CobB/CobQ family. CobQ subfamily.</text>
</comment>
<protein>
    <recommendedName>
        <fullName evidence="3 7">Cobyric acid synthase</fullName>
    </recommendedName>
</protein>
<dbReference type="HAMAP" id="MF_00028">
    <property type="entry name" value="CobQ"/>
    <property type="match status" value="1"/>
</dbReference>
<dbReference type="InterPro" id="IPR029062">
    <property type="entry name" value="Class_I_gatase-like"/>
</dbReference>
<dbReference type="InterPro" id="IPR004459">
    <property type="entry name" value="CobQ_synth"/>
</dbReference>